<name>A0A974CU01_XENLA</name>
<accession>A0A974CU01</accession>
<dbReference type="InterPro" id="IPR013783">
    <property type="entry name" value="Ig-like_fold"/>
</dbReference>
<evidence type="ECO:0000313" key="1">
    <source>
        <dbReference type="EMBL" id="OCT78416.1"/>
    </source>
</evidence>
<dbReference type="Gene3D" id="2.60.40.10">
    <property type="entry name" value="Immunoglobulins"/>
    <property type="match status" value="2"/>
</dbReference>
<feature type="non-terminal residue" evidence="1">
    <location>
        <position position="164"/>
    </location>
</feature>
<sequence>SRLYFKNPDKDDLGTYSVSVSDTDGISSRFVMESDELERLMALSHEIRNPTIPLKTELTYEILERGKVRFWIEAPSLSAETNYRFVVNDMEVKDSESHKIKFDKSAGVIEMVMDTFTVENEGTYTVQIQDGKAKNQSSLILIDDAFKALLAEAEFQRKEYIRKQ</sequence>
<evidence type="ECO:0000313" key="2">
    <source>
        <dbReference type="Proteomes" id="UP000694892"/>
    </source>
</evidence>
<dbReference type="AlphaFoldDB" id="A0A974CU01"/>
<dbReference type="Proteomes" id="UP000694892">
    <property type="component" value="Chromosome 5S"/>
</dbReference>
<dbReference type="InterPro" id="IPR036179">
    <property type="entry name" value="Ig-like_dom_sf"/>
</dbReference>
<protein>
    <submittedName>
        <fullName evidence="1">Uncharacterized protein</fullName>
    </submittedName>
</protein>
<reference evidence="2" key="1">
    <citation type="journal article" date="2016" name="Nature">
        <title>Genome evolution in the allotetraploid frog Xenopus laevis.</title>
        <authorList>
            <person name="Session A.M."/>
            <person name="Uno Y."/>
            <person name="Kwon T."/>
            <person name="Chapman J.A."/>
            <person name="Toyoda A."/>
            <person name="Takahashi S."/>
            <person name="Fukui A."/>
            <person name="Hikosaka A."/>
            <person name="Suzuki A."/>
            <person name="Kondo M."/>
            <person name="van Heeringen S.J."/>
            <person name="Quigley I."/>
            <person name="Heinz S."/>
            <person name="Ogino H."/>
            <person name="Ochi H."/>
            <person name="Hellsten U."/>
            <person name="Lyons J.B."/>
            <person name="Simakov O."/>
            <person name="Putnam N."/>
            <person name="Stites J."/>
            <person name="Kuroki Y."/>
            <person name="Tanaka T."/>
            <person name="Michiue T."/>
            <person name="Watanabe M."/>
            <person name="Bogdanovic O."/>
            <person name="Lister R."/>
            <person name="Georgiou G."/>
            <person name="Paranjpe S.S."/>
            <person name="van Kruijsbergen I."/>
            <person name="Shu S."/>
            <person name="Carlson J."/>
            <person name="Kinoshita T."/>
            <person name="Ohta Y."/>
            <person name="Mawaribuchi S."/>
            <person name="Jenkins J."/>
            <person name="Grimwood J."/>
            <person name="Schmutz J."/>
            <person name="Mitros T."/>
            <person name="Mozaffari S.V."/>
            <person name="Suzuki Y."/>
            <person name="Haramoto Y."/>
            <person name="Yamamoto T.S."/>
            <person name="Takagi C."/>
            <person name="Heald R."/>
            <person name="Miller K."/>
            <person name="Haudenschild C."/>
            <person name="Kitzman J."/>
            <person name="Nakayama T."/>
            <person name="Izutsu Y."/>
            <person name="Robert J."/>
            <person name="Fortriede J."/>
            <person name="Burns K."/>
            <person name="Lotay V."/>
            <person name="Karimi K."/>
            <person name="Yasuoka Y."/>
            <person name="Dichmann D.S."/>
            <person name="Flajnik M.F."/>
            <person name="Houston D.W."/>
            <person name="Shendure J."/>
            <person name="DuPasquier L."/>
            <person name="Vize P.D."/>
            <person name="Zorn A.M."/>
            <person name="Ito M."/>
            <person name="Marcotte E.M."/>
            <person name="Wallingford J.B."/>
            <person name="Ito Y."/>
            <person name="Asashima M."/>
            <person name="Ueno N."/>
            <person name="Matsuda Y."/>
            <person name="Veenstra G.J."/>
            <person name="Fujiyama A."/>
            <person name="Harland R.M."/>
            <person name="Taira M."/>
            <person name="Rokhsar D.S."/>
        </authorList>
    </citation>
    <scope>NUCLEOTIDE SEQUENCE [LARGE SCALE GENOMIC DNA]</scope>
    <source>
        <strain evidence="2">J</strain>
    </source>
</reference>
<dbReference type="FunFam" id="2.60.40.10:FF:000179">
    <property type="entry name" value="Myomesin 2"/>
    <property type="match status" value="1"/>
</dbReference>
<dbReference type="SUPFAM" id="SSF48726">
    <property type="entry name" value="Immunoglobulin"/>
    <property type="match status" value="1"/>
</dbReference>
<dbReference type="EMBL" id="CM004475">
    <property type="protein sequence ID" value="OCT78416.1"/>
    <property type="molecule type" value="Genomic_DNA"/>
</dbReference>
<organism evidence="1 2">
    <name type="scientific">Xenopus laevis</name>
    <name type="common">African clawed frog</name>
    <dbReference type="NCBI Taxonomy" id="8355"/>
    <lineage>
        <taxon>Eukaryota</taxon>
        <taxon>Metazoa</taxon>
        <taxon>Chordata</taxon>
        <taxon>Craniata</taxon>
        <taxon>Vertebrata</taxon>
        <taxon>Euteleostomi</taxon>
        <taxon>Amphibia</taxon>
        <taxon>Batrachia</taxon>
        <taxon>Anura</taxon>
        <taxon>Pipoidea</taxon>
        <taxon>Pipidae</taxon>
        <taxon>Xenopodinae</taxon>
        <taxon>Xenopus</taxon>
        <taxon>Xenopus</taxon>
    </lineage>
</organism>
<feature type="non-terminal residue" evidence="1">
    <location>
        <position position="1"/>
    </location>
</feature>
<gene>
    <name evidence="1" type="ORF">XELAEV_180295236mg</name>
</gene>
<proteinExistence type="predicted"/>